<dbReference type="SUPFAM" id="SSF49785">
    <property type="entry name" value="Galactose-binding domain-like"/>
    <property type="match status" value="1"/>
</dbReference>
<evidence type="ECO:0000313" key="2">
    <source>
        <dbReference type="EMBL" id="SYZ63337.1"/>
    </source>
</evidence>
<gene>
    <name evidence="2" type="ORF">LBRM2904_09.1290</name>
</gene>
<dbReference type="Gene3D" id="2.60.120.260">
    <property type="entry name" value="Galactose-binding domain-like"/>
    <property type="match status" value="1"/>
</dbReference>
<dbReference type="GO" id="GO:0030992">
    <property type="term" value="C:intraciliary transport particle B"/>
    <property type="evidence" value="ECO:0007669"/>
    <property type="project" value="InterPro"/>
</dbReference>
<feature type="region of interest" description="Disordered" evidence="1">
    <location>
        <begin position="203"/>
        <end position="222"/>
    </location>
</feature>
<reference evidence="2 3" key="1">
    <citation type="submission" date="2018-09" db="EMBL/GenBank/DDBJ databases">
        <authorList>
            <person name="Peiro R."/>
            <person name="Begona"/>
            <person name="Cbmso G."/>
            <person name="Lopez M."/>
            <person name="Gonzalez S."/>
        </authorList>
    </citation>
    <scope>NUCLEOTIDE SEQUENCE [LARGE SCALE GENOMIC DNA]</scope>
</reference>
<dbReference type="InterPro" id="IPR008979">
    <property type="entry name" value="Galactose-bd-like_sf"/>
</dbReference>
<name>A0A3P3YZB7_LEIBR</name>
<dbReference type="AlphaFoldDB" id="A0A3P3YZB7"/>
<accession>A0A3P3YZB7</accession>
<dbReference type="GO" id="GO:0042073">
    <property type="term" value="P:intraciliary transport"/>
    <property type="evidence" value="ECO:0007669"/>
    <property type="project" value="InterPro"/>
</dbReference>
<dbReference type="Proteomes" id="UP000319462">
    <property type="component" value="Chromosome 9"/>
</dbReference>
<proteinExistence type="predicted"/>
<organism evidence="2 3">
    <name type="scientific">Leishmania braziliensis MHOM/BR/75/M2904</name>
    <dbReference type="NCBI Taxonomy" id="420245"/>
    <lineage>
        <taxon>Eukaryota</taxon>
        <taxon>Discoba</taxon>
        <taxon>Euglenozoa</taxon>
        <taxon>Kinetoplastea</taxon>
        <taxon>Metakinetoplastina</taxon>
        <taxon>Trypanosomatida</taxon>
        <taxon>Trypanosomatidae</taxon>
        <taxon>Leishmaniinae</taxon>
        <taxon>Leishmania</taxon>
        <taxon>Leishmania braziliensis species complex</taxon>
    </lineage>
</organism>
<dbReference type="InterPro" id="IPR033558">
    <property type="entry name" value="IFT25"/>
</dbReference>
<evidence type="ECO:0000313" key="3">
    <source>
        <dbReference type="Proteomes" id="UP000319462"/>
    </source>
</evidence>
<dbReference type="PANTHER" id="PTHR33906:SF1">
    <property type="entry name" value="INTRAFLAGELLAR TRANSPORT PROTEIN 25 HOMOLOG"/>
    <property type="match status" value="1"/>
</dbReference>
<dbReference type="GO" id="GO:0005929">
    <property type="term" value="C:cilium"/>
    <property type="evidence" value="ECO:0007669"/>
    <property type="project" value="TreeGrafter"/>
</dbReference>
<dbReference type="EMBL" id="LS997608">
    <property type="protein sequence ID" value="SYZ63337.1"/>
    <property type="molecule type" value="Genomic_DNA"/>
</dbReference>
<sequence length="279" mass="30227">MRLEKENSALDLRRRCGGGDDSGPMLRKAFHRLPLTRMYMRVWGCVGVSVMCLTTMQPCSYSCLSSLLPHSPSFSLSPIANAGAPHSERYGEVCLSEQQKKEEVKMAASNSRVFFDVNFISFHDDNLPGTAITDPKNPTSFVLTTGGFPQEVILQTRASSAKISKLSVTLNDAKDILVERCCGETPTAFEVIAERTLARGSAVGSNSSTGAEAAAGGVGGPQTETFDLDPEGAGRDIRFIRLTIQSGYCEFVAVYSIDAWGEESQQRIAVLQSKPEIVM</sequence>
<evidence type="ECO:0000256" key="1">
    <source>
        <dbReference type="SAM" id="MobiDB-lite"/>
    </source>
</evidence>
<protein>
    <submittedName>
        <fullName evidence="2">Hypothetical_protein</fullName>
    </submittedName>
</protein>
<dbReference type="PANTHER" id="PTHR33906">
    <property type="entry name" value="INTRAFLAGELLAR TRANSPORT PROTEIN 25 HOMOLOG"/>
    <property type="match status" value="1"/>
</dbReference>